<feature type="transmembrane region" description="Helical" evidence="1">
    <location>
        <begin position="312"/>
        <end position="333"/>
    </location>
</feature>
<accession>A0A7T3FYQ5</accession>
<dbReference type="AlphaFoldDB" id="A0A7T3FYQ5"/>
<feature type="transmembrane region" description="Helical" evidence="1">
    <location>
        <begin position="237"/>
        <end position="256"/>
    </location>
</feature>
<feature type="transmembrane region" description="Helical" evidence="1">
    <location>
        <begin position="345"/>
        <end position="363"/>
    </location>
</feature>
<reference evidence="2 3" key="1">
    <citation type="submission" date="2020-12" db="EMBL/GenBank/DDBJ databases">
        <title>Halosimplex halophilum sp. nov. and Halosimplex salinum sp. nov., two new members of the genus Halosimplex.</title>
        <authorList>
            <person name="Cui H.L."/>
        </authorList>
    </citation>
    <scope>NUCLEOTIDE SEQUENCE [LARGE SCALE GENOMIC DNA]</scope>
    <source>
        <strain evidence="2 3">YGH94</strain>
    </source>
</reference>
<keyword evidence="1" id="KW-1133">Transmembrane helix</keyword>
<evidence type="ECO:0000256" key="1">
    <source>
        <dbReference type="SAM" id="Phobius"/>
    </source>
</evidence>
<evidence type="ECO:0000313" key="3">
    <source>
        <dbReference type="Proteomes" id="UP000595001"/>
    </source>
</evidence>
<sequence length="412" mass="43586">MSTGSASSSRAYLLFDREAPGVFAVLVAASLLLAAVCRAVGNRVYTATASAAFVGHVTAGVAALQYLPYNWDIGTYHETAMALLAWQQPDGSTSTIAFGWVQAGLYTVFQPDVLVVAVFNSLLAVLIPLPVAALAHSLYPTLDDLDGVRTLVLFLPLSVLFLSIPMRDTLALALFVTALALGARALTGRPLLGLAAVPVVGALALIRVELAGLVFVGALLGIVVFAVQRYTDRTVSVPSLVAGVGATGLIGVVPFARRYDLGTLNYQLRVRGVGGAAYLTPFQYESWVDVFLAAPVRAMYFLYAPFPTHVDGVFDLVALLELPLLVFLTVAAARSLRARDWSTPVGALLGLVLVGGTMGYGLVDANFGTTVRHRIPFVVLLVVLAAPVIEQRWQPLVEAIARLQIGSARQGA</sequence>
<feature type="transmembrane region" description="Helical" evidence="1">
    <location>
        <begin position="147"/>
        <end position="164"/>
    </location>
</feature>
<name>A0A7T3FYQ5_9EURY</name>
<dbReference type="OrthoDB" id="206042at2157"/>
<dbReference type="RefSeq" id="WP_198061994.1">
    <property type="nucleotide sequence ID" value="NZ_CP065856.1"/>
</dbReference>
<dbReference type="KEGG" id="hlt:I7X12_00775"/>
<feature type="transmembrane region" description="Helical" evidence="1">
    <location>
        <begin position="199"/>
        <end position="225"/>
    </location>
</feature>
<dbReference type="EMBL" id="CP065856">
    <property type="protein sequence ID" value="QPV63201.1"/>
    <property type="molecule type" value="Genomic_DNA"/>
</dbReference>
<protein>
    <recommendedName>
        <fullName evidence="4">Dolichyl-phosphate-mannose-protein mannosyltransferase</fullName>
    </recommendedName>
</protein>
<keyword evidence="3" id="KW-1185">Reference proteome</keyword>
<evidence type="ECO:0000313" key="2">
    <source>
        <dbReference type="EMBL" id="QPV63201.1"/>
    </source>
</evidence>
<keyword evidence="1" id="KW-0812">Transmembrane</keyword>
<proteinExistence type="predicted"/>
<evidence type="ECO:0008006" key="4">
    <source>
        <dbReference type="Google" id="ProtNLM"/>
    </source>
</evidence>
<feature type="transmembrane region" description="Helical" evidence="1">
    <location>
        <begin position="113"/>
        <end position="135"/>
    </location>
</feature>
<dbReference type="Proteomes" id="UP000595001">
    <property type="component" value="Chromosome"/>
</dbReference>
<keyword evidence="1" id="KW-0472">Membrane</keyword>
<gene>
    <name evidence="2" type="ORF">I7X12_00775</name>
</gene>
<dbReference type="GeneID" id="60586982"/>
<organism evidence="2 3">
    <name type="scientific">Halosimplex litoreum</name>
    <dbReference type="NCBI Taxonomy" id="1198301"/>
    <lineage>
        <taxon>Archaea</taxon>
        <taxon>Methanobacteriati</taxon>
        <taxon>Methanobacteriota</taxon>
        <taxon>Stenosarchaea group</taxon>
        <taxon>Halobacteria</taxon>
        <taxon>Halobacteriales</taxon>
        <taxon>Haloarculaceae</taxon>
        <taxon>Halosimplex</taxon>
    </lineage>
</organism>
<feature type="transmembrane region" description="Helical" evidence="1">
    <location>
        <begin position="20"/>
        <end position="37"/>
    </location>
</feature>
<feature type="transmembrane region" description="Helical" evidence="1">
    <location>
        <begin position="170"/>
        <end position="187"/>
    </location>
</feature>